<proteinExistence type="predicted"/>
<gene>
    <name evidence="3" type="ORF">SAMN05444342_0988</name>
    <name evidence="2" type="ORF">ZOD2009_16533</name>
</gene>
<keyword evidence="1" id="KW-0812">Transmembrane</keyword>
<keyword evidence="1" id="KW-0472">Membrane</keyword>
<evidence type="ECO:0000313" key="2">
    <source>
        <dbReference type="EMBL" id="EFW90771.1"/>
    </source>
</evidence>
<feature type="transmembrane region" description="Helical" evidence="1">
    <location>
        <begin position="54"/>
        <end position="75"/>
    </location>
</feature>
<organism evidence="2 4">
    <name type="scientific">Haladaptatus paucihalophilus DX253</name>
    <dbReference type="NCBI Taxonomy" id="797209"/>
    <lineage>
        <taxon>Archaea</taxon>
        <taxon>Methanobacteriati</taxon>
        <taxon>Methanobacteriota</taxon>
        <taxon>Stenosarchaea group</taxon>
        <taxon>Halobacteria</taxon>
        <taxon>Halobacteriales</taxon>
        <taxon>Haladaptataceae</taxon>
        <taxon>Haladaptatus</taxon>
    </lineage>
</organism>
<reference evidence="3" key="2">
    <citation type="submission" date="2016-11" db="EMBL/GenBank/DDBJ databases">
        <authorList>
            <person name="Jaros S."/>
            <person name="Januszkiewicz K."/>
            <person name="Wedrychowicz H."/>
        </authorList>
    </citation>
    <scope>NUCLEOTIDE SEQUENCE [LARGE SCALE GENOMIC DNA]</scope>
    <source>
        <strain evidence="3">DX253</strain>
    </source>
</reference>
<keyword evidence="1" id="KW-1133">Transmembrane helix</keyword>
<dbReference type="EMBL" id="FRAN01000001">
    <property type="protein sequence ID" value="SHK21940.1"/>
    <property type="molecule type" value="Genomic_DNA"/>
</dbReference>
<accession>E7QWW8</accession>
<keyword evidence="5" id="KW-1185">Reference proteome</keyword>
<dbReference type="EMBL" id="AEMG01000019">
    <property type="protein sequence ID" value="EFW90771.1"/>
    <property type="molecule type" value="Genomic_DNA"/>
</dbReference>
<dbReference type="InterPro" id="IPR055942">
    <property type="entry name" value="DUF7520"/>
</dbReference>
<dbReference type="RefSeq" id="WP_007981648.1">
    <property type="nucleotide sequence ID" value="NZ_AEMG01000019.1"/>
</dbReference>
<dbReference type="PATRIC" id="fig|797209.4.peg.3229"/>
<reference evidence="5" key="3">
    <citation type="submission" date="2016-11" db="EMBL/GenBank/DDBJ databases">
        <authorList>
            <person name="Varghese N."/>
            <person name="Submissions S."/>
        </authorList>
    </citation>
    <scope>NUCLEOTIDE SEQUENCE [LARGE SCALE GENOMIC DNA]</scope>
    <source>
        <strain evidence="5">DX253</strain>
    </source>
</reference>
<sequence length="87" mass="8984">MSDRIISSRPIFLATAVTVVLAAGGIGLTVGATGQNRGKTLSLFGLSLFDMSPVSMAVFGMVLTTVVLVLLFALVSFASRFDSNSVA</sequence>
<protein>
    <submittedName>
        <fullName evidence="2">Uncharacterized protein</fullName>
    </submittedName>
</protein>
<name>E7QWW8_HALPU</name>
<evidence type="ECO:0000256" key="1">
    <source>
        <dbReference type="SAM" id="Phobius"/>
    </source>
</evidence>
<feature type="transmembrane region" description="Helical" evidence="1">
    <location>
        <begin position="12"/>
        <end position="34"/>
    </location>
</feature>
<dbReference type="STRING" id="797209.GCA_000376445_03130"/>
<reference evidence="2 4" key="1">
    <citation type="journal article" date="2014" name="ISME J.">
        <title>Trehalose/2-sulfotrehalose biosynthesis and glycine-betaine uptake are widely spread mechanisms for osmoadaptation in the Halobacteriales.</title>
        <authorList>
            <person name="Youssef N.H."/>
            <person name="Savage-Ashlock K.N."/>
            <person name="McCully A.L."/>
            <person name="Luedtke B."/>
            <person name="Shaw E.I."/>
            <person name="Hoff W.D."/>
            <person name="Elshahed M.S."/>
        </authorList>
    </citation>
    <scope>NUCLEOTIDE SEQUENCE [LARGE SCALE GENOMIC DNA]</scope>
    <source>
        <strain evidence="2 4">DX253</strain>
    </source>
</reference>
<dbReference type="Proteomes" id="UP000184203">
    <property type="component" value="Unassembled WGS sequence"/>
</dbReference>
<dbReference type="AlphaFoldDB" id="E7QWW8"/>
<dbReference type="Proteomes" id="UP000003751">
    <property type="component" value="Unassembled WGS sequence"/>
</dbReference>
<dbReference type="Pfam" id="PF24364">
    <property type="entry name" value="DUF7520"/>
    <property type="match status" value="1"/>
</dbReference>
<evidence type="ECO:0000313" key="5">
    <source>
        <dbReference type="Proteomes" id="UP000184203"/>
    </source>
</evidence>
<evidence type="ECO:0000313" key="3">
    <source>
        <dbReference type="EMBL" id="SHK21940.1"/>
    </source>
</evidence>
<dbReference type="OrthoDB" id="248366at2157"/>
<evidence type="ECO:0000313" key="4">
    <source>
        <dbReference type="Proteomes" id="UP000003751"/>
    </source>
</evidence>